<dbReference type="SUPFAM" id="SSF52087">
    <property type="entry name" value="CRAL/TRIO domain"/>
    <property type="match status" value="1"/>
</dbReference>
<dbReference type="SMART" id="SM00516">
    <property type="entry name" value="SEC14"/>
    <property type="match status" value="1"/>
</dbReference>
<evidence type="ECO:0000256" key="15">
    <source>
        <dbReference type="ARBA" id="ARBA00024180"/>
    </source>
</evidence>
<keyword evidence="19" id="KW-1185">Reference proteome</keyword>
<dbReference type="GO" id="GO:0005789">
    <property type="term" value="C:endoplasmic reticulum membrane"/>
    <property type="evidence" value="ECO:0007669"/>
    <property type="project" value="UniProtKB-SubCell"/>
</dbReference>
<keyword evidence="9 16" id="KW-0256">Endoplasmic reticulum</keyword>
<comment type="catalytic activity">
    <reaction evidence="14">
        <text>a 1,2-diacyl-sn-glycero-3-phospho-(1D-myo-inositol)(in) = a 1,2-diacyl-sn-glycero-3-phospho-(1D-myo-inositol)(out)</text>
        <dbReference type="Rhea" id="RHEA:38691"/>
        <dbReference type="ChEBI" id="CHEBI:57880"/>
    </reaction>
    <physiologicalReaction direction="left-to-right" evidence="14">
        <dbReference type="Rhea" id="RHEA:38692"/>
    </physiologicalReaction>
</comment>
<dbReference type="InterPro" id="IPR001251">
    <property type="entry name" value="CRAL-TRIO_dom"/>
</dbReference>
<evidence type="ECO:0000256" key="13">
    <source>
        <dbReference type="ARBA" id="ARBA00023136"/>
    </source>
</evidence>
<evidence type="ECO:0000256" key="16">
    <source>
        <dbReference type="RuleBase" id="RU367059"/>
    </source>
</evidence>
<organism evidence="18 19">
    <name type="scientific">Kazachstania africana (strain ATCC 22294 / BCRC 22015 / CBS 2517 / CECT 1963 / NBRC 1671 / NRRL Y-8276)</name>
    <name type="common">Yeast</name>
    <name type="synonym">Kluyveromyces africanus</name>
    <dbReference type="NCBI Taxonomy" id="1071382"/>
    <lineage>
        <taxon>Eukaryota</taxon>
        <taxon>Fungi</taxon>
        <taxon>Dikarya</taxon>
        <taxon>Ascomycota</taxon>
        <taxon>Saccharomycotina</taxon>
        <taxon>Saccharomycetes</taxon>
        <taxon>Saccharomycetales</taxon>
        <taxon>Saccharomycetaceae</taxon>
        <taxon>Kazachstania</taxon>
    </lineage>
</organism>
<comment type="function">
    <text evidence="15">Non-classical phosphatidylinositol (PtdIns) transfer protein (PITP), which exhibits PtdIns-binding/transfer activity in the absence of detectable PtdCho-binding/transfer activity. Regulates PtdIns(4,5)P2 homeostasis at the plasma membrane. Heme-binding protein that may play a role in organic oxidant-induced stress responses.</text>
</comment>
<dbReference type="PANTHER" id="PTHR47669:SF1">
    <property type="entry name" value="PHOSPHATIDYLINOSITOL TRANSFER PROTEIN SFH5"/>
    <property type="match status" value="1"/>
</dbReference>
<dbReference type="HOGENOM" id="CLU_045138_0_1_1"/>
<evidence type="ECO:0000256" key="2">
    <source>
        <dbReference type="ARBA" id="ARBA00004406"/>
    </source>
</evidence>
<dbReference type="eggNOG" id="KOG1471">
    <property type="taxonomic scope" value="Eukaryota"/>
</dbReference>
<evidence type="ECO:0000313" key="19">
    <source>
        <dbReference type="Proteomes" id="UP000005220"/>
    </source>
</evidence>
<evidence type="ECO:0000256" key="9">
    <source>
        <dbReference type="ARBA" id="ARBA00022824"/>
    </source>
</evidence>
<keyword evidence="13 16" id="KW-0472">Membrane</keyword>
<keyword evidence="11" id="KW-0408">Iron</keyword>
<evidence type="ECO:0000256" key="1">
    <source>
        <dbReference type="ARBA" id="ARBA00001970"/>
    </source>
</evidence>
<dbReference type="Proteomes" id="UP000005220">
    <property type="component" value="Chromosome 6"/>
</dbReference>
<protein>
    <recommendedName>
        <fullName evidence="4 16">Phosphatidylinositol transfer protein SFH5</fullName>
        <shortName evidence="16">PITP SFH5</shortName>
    </recommendedName>
</protein>
<comment type="subcellular location">
    <subcellularLocation>
        <location evidence="16">Cytoplasm</location>
    </subcellularLocation>
    <subcellularLocation>
        <location evidence="2 16">Endoplasmic reticulum membrane</location>
        <topology evidence="2 16">Peripheral membrane protein</topology>
    </subcellularLocation>
    <subcellularLocation>
        <location evidence="16">Microsome membrane</location>
        <topology evidence="16">Peripheral membrane protein</topology>
    </subcellularLocation>
</comment>
<dbReference type="EMBL" id="HE650826">
    <property type="protein sequence ID" value="CCF58788.1"/>
    <property type="molecule type" value="Genomic_DNA"/>
</dbReference>
<gene>
    <name evidence="18" type="primary">KAFR0F01910</name>
    <name evidence="18" type="ORF">KAFR_0F01910</name>
</gene>
<evidence type="ECO:0000256" key="14">
    <source>
        <dbReference type="ARBA" id="ARBA00024146"/>
    </source>
</evidence>
<comment type="cofactor">
    <cofactor evidence="1">
        <name>heme b</name>
        <dbReference type="ChEBI" id="CHEBI:60344"/>
    </cofactor>
</comment>
<proteinExistence type="inferred from homology"/>
<accession>H2AWN8</accession>
<keyword evidence="12 16" id="KW-0445">Lipid transport</keyword>
<keyword evidence="6 16" id="KW-0963">Cytoplasm</keyword>
<evidence type="ECO:0000256" key="5">
    <source>
        <dbReference type="ARBA" id="ARBA00022448"/>
    </source>
</evidence>
<evidence type="ECO:0000256" key="4">
    <source>
        <dbReference type="ARBA" id="ARBA00018320"/>
    </source>
</evidence>
<dbReference type="RefSeq" id="XP_003957923.1">
    <property type="nucleotide sequence ID" value="XM_003957874.1"/>
</dbReference>
<dbReference type="GO" id="GO:2000114">
    <property type="term" value="P:regulation of establishment of cell polarity"/>
    <property type="evidence" value="ECO:0007669"/>
    <property type="project" value="EnsemblFungi"/>
</dbReference>
<evidence type="ECO:0000259" key="17">
    <source>
        <dbReference type="PROSITE" id="PS50191"/>
    </source>
</evidence>
<dbReference type="InterPro" id="IPR036865">
    <property type="entry name" value="CRAL-TRIO_dom_sf"/>
</dbReference>
<sequence length="291" mass="34285">MNFRSAHEGNVFKKVVAELPGIISKKCDGYDELYGYKLVPDEPNSERKFYDKEIAECLIYKFCKGYQFHYEIVVEHIVNVLNWRREFNPLSAAFKEVHNKELVEVGILASYPNHESNKKVVTWNIYGQLIKKKYLFKDGEKFLRYRIGLMERGLRLLDFKDDTNNYMTQVHDYKGVSVLSMDSDMKKVVREIVLVFQSYYPELLYAKYFINVPSFLRWIYDVIKTFVDENTKKKFVVLSDGRKMAHYLKDVPSTNYGGSDTNTLQQENITNVRPTEYGLYILEKQANEDID</sequence>
<evidence type="ECO:0000313" key="18">
    <source>
        <dbReference type="EMBL" id="CCF58788.1"/>
    </source>
</evidence>
<keyword evidence="8" id="KW-0479">Metal-binding</keyword>
<dbReference type="GO" id="GO:0046872">
    <property type="term" value="F:metal ion binding"/>
    <property type="evidence" value="ECO:0007669"/>
    <property type="project" value="UniProtKB-KW"/>
</dbReference>
<dbReference type="GO" id="GO:0032541">
    <property type="term" value="C:cortical endoplasmic reticulum"/>
    <property type="evidence" value="ECO:0007669"/>
    <property type="project" value="EnsemblFungi"/>
</dbReference>
<dbReference type="GO" id="GO:0043001">
    <property type="term" value="P:Golgi to plasma membrane protein transport"/>
    <property type="evidence" value="ECO:0007669"/>
    <property type="project" value="EnsemblFungi"/>
</dbReference>
<dbReference type="AlphaFoldDB" id="H2AWN8"/>
<dbReference type="STRING" id="1071382.H2AWN8"/>
<dbReference type="OrthoDB" id="75724at2759"/>
<dbReference type="InterPro" id="IPR042938">
    <property type="entry name" value="Sfh5"/>
</dbReference>
<evidence type="ECO:0000256" key="7">
    <source>
        <dbReference type="ARBA" id="ARBA00022617"/>
    </source>
</evidence>
<dbReference type="KEGG" id="kaf:KAFR_0F01910"/>
<reference evidence="18 19" key="1">
    <citation type="journal article" date="2011" name="Proc. Natl. Acad. Sci. U.S.A.">
        <title>Evolutionary erosion of yeast sex chromosomes by mating-type switching accidents.</title>
        <authorList>
            <person name="Gordon J.L."/>
            <person name="Armisen D."/>
            <person name="Proux-Wera E."/>
            <person name="Oheigeartaigh S.S."/>
            <person name="Byrne K.P."/>
            <person name="Wolfe K.H."/>
        </authorList>
    </citation>
    <scope>NUCLEOTIDE SEQUENCE [LARGE SCALE GENOMIC DNA]</scope>
    <source>
        <strain evidence="19">ATCC 22294 / BCRC 22015 / CBS 2517 / CECT 1963 / NBRC 1671 / NRRL Y-8276</strain>
    </source>
</reference>
<dbReference type="GO" id="GO:0046488">
    <property type="term" value="P:phosphatidylinositol metabolic process"/>
    <property type="evidence" value="ECO:0007669"/>
    <property type="project" value="EnsemblFungi"/>
</dbReference>
<keyword evidence="7" id="KW-0349">Heme</keyword>
<dbReference type="InParanoid" id="H2AWN8"/>
<dbReference type="CDD" id="cd00170">
    <property type="entry name" value="SEC14"/>
    <property type="match status" value="1"/>
</dbReference>
<dbReference type="PROSITE" id="PS50191">
    <property type="entry name" value="CRAL_TRIO"/>
    <property type="match status" value="1"/>
</dbReference>
<evidence type="ECO:0000256" key="3">
    <source>
        <dbReference type="ARBA" id="ARBA00006667"/>
    </source>
</evidence>
<dbReference type="FunCoup" id="H2AWN8">
    <property type="interactions" value="67"/>
</dbReference>
<evidence type="ECO:0000256" key="11">
    <source>
        <dbReference type="ARBA" id="ARBA00023004"/>
    </source>
</evidence>
<feature type="domain" description="CRAL-TRIO" evidence="17">
    <location>
        <begin position="95"/>
        <end position="285"/>
    </location>
</feature>
<dbReference type="GO" id="GO:0005829">
    <property type="term" value="C:cytosol"/>
    <property type="evidence" value="ECO:0007669"/>
    <property type="project" value="EnsemblFungi"/>
</dbReference>
<dbReference type="GO" id="GO:0008526">
    <property type="term" value="F:phosphatidylinositol transfer activity"/>
    <property type="evidence" value="ECO:0007669"/>
    <property type="project" value="UniProtKB-UniRule"/>
</dbReference>
<keyword evidence="5 16" id="KW-0813">Transport</keyword>
<dbReference type="GO" id="GO:0017157">
    <property type="term" value="P:regulation of exocytosis"/>
    <property type="evidence" value="ECO:0007669"/>
    <property type="project" value="EnsemblFungi"/>
</dbReference>
<evidence type="ECO:0000256" key="12">
    <source>
        <dbReference type="ARBA" id="ARBA00023055"/>
    </source>
</evidence>
<evidence type="ECO:0000256" key="8">
    <source>
        <dbReference type="ARBA" id="ARBA00022723"/>
    </source>
</evidence>
<dbReference type="PANTHER" id="PTHR47669">
    <property type="entry name" value="PHOSPHATIDYLINOSITOL TRANSFER PROTEIN SFH5"/>
    <property type="match status" value="1"/>
</dbReference>
<dbReference type="Gene3D" id="3.40.525.10">
    <property type="entry name" value="CRAL-TRIO lipid binding domain"/>
    <property type="match status" value="1"/>
</dbReference>
<keyword evidence="10 16" id="KW-0492">Microsome</keyword>
<comment type="similarity">
    <text evidence="3 16">Belongs to the SFH5 family.</text>
</comment>
<dbReference type="Pfam" id="PF00650">
    <property type="entry name" value="CRAL_TRIO"/>
    <property type="match status" value="1"/>
</dbReference>
<evidence type="ECO:0000256" key="10">
    <source>
        <dbReference type="ARBA" id="ARBA00022848"/>
    </source>
</evidence>
<name>H2AWN8_KAZAF</name>
<dbReference type="GO" id="GO:0020037">
    <property type="term" value="F:heme binding"/>
    <property type="evidence" value="ECO:0007669"/>
    <property type="project" value="EnsemblFungi"/>
</dbReference>
<dbReference type="GO" id="GO:0005886">
    <property type="term" value="C:plasma membrane"/>
    <property type="evidence" value="ECO:0007669"/>
    <property type="project" value="EnsemblFungi"/>
</dbReference>
<dbReference type="GeneID" id="13884256"/>
<evidence type="ECO:0000256" key="6">
    <source>
        <dbReference type="ARBA" id="ARBA00022490"/>
    </source>
</evidence>